<gene>
    <name evidence="1" type="ORF">J1N35_021481</name>
</gene>
<name>A0A9D3VEM8_9ROSI</name>
<evidence type="ECO:0000313" key="1">
    <source>
        <dbReference type="EMBL" id="KAH1081720.1"/>
    </source>
</evidence>
<dbReference type="CDD" id="cd00303">
    <property type="entry name" value="retropepsin_like"/>
    <property type="match status" value="1"/>
</dbReference>
<evidence type="ECO:0000313" key="2">
    <source>
        <dbReference type="Proteomes" id="UP000828251"/>
    </source>
</evidence>
<comment type="caution">
    <text evidence="1">The sequence shown here is derived from an EMBL/GenBank/DDBJ whole genome shotgun (WGS) entry which is preliminary data.</text>
</comment>
<accession>A0A9D3VEM8</accession>
<dbReference type="InterPro" id="IPR021109">
    <property type="entry name" value="Peptidase_aspartic_dom_sf"/>
</dbReference>
<dbReference type="Proteomes" id="UP000828251">
    <property type="component" value="Unassembled WGS sequence"/>
</dbReference>
<dbReference type="Gene3D" id="2.40.70.10">
    <property type="entry name" value="Acid Proteases"/>
    <property type="match status" value="1"/>
</dbReference>
<proteinExistence type="predicted"/>
<keyword evidence="2" id="KW-1185">Reference proteome</keyword>
<reference evidence="1 2" key="1">
    <citation type="journal article" date="2021" name="Plant Biotechnol. J.">
        <title>Multi-omics assisted identification of the key and species-specific regulatory components of drought-tolerant mechanisms in Gossypium stocksii.</title>
        <authorList>
            <person name="Yu D."/>
            <person name="Ke L."/>
            <person name="Zhang D."/>
            <person name="Wu Y."/>
            <person name="Sun Y."/>
            <person name="Mei J."/>
            <person name="Sun J."/>
            <person name="Sun Y."/>
        </authorList>
    </citation>
    <scope>NUCLEOTIDE SEQUENCE [LARGE SCALE GENOMIC DNA]</scope>
    <source>
        <strain evidence="2">cv. E1</strain>
        <tissue evidence="1">Leaf</tissue>
    </source>
</reference>
<dbReference type="EMBL" id="JAIQCV010000007">
    <property type="protein sequence ID" value="KAH1081720.1"/>
    <property type="molecule type" value="Genomic_DNA"/>
</dbReference>
<protein>
    <submittedName>
        <fullName evidence="1">Uncharacterized protein</fullName>
    </submittedName>
</protein>
<organism evidence="1 2">
    <name type="scientific">Gossypium stocksii</name>
    <dbReference type="NCBI Taxonomy" id="47602"/>
    <lineage>
        <taxon>Eukaryota</taxon>
        <taxon>Viridiplantae</taxon>
        <taxon>Streptophyta</taxon>
        <taxon>Embryophyta</taxon>
        <taxon>Tracheophyta</taxon>
        <taxon>Spermatophyta</taxon>
        <taxon>Magnoliopsida</taxon>
        <taxon>eudicotyledons</taxon>
        <taxon>Gunneridae</taxon>
        <taxon>Pentapetalae</taxon>
        <taxon>rosids</taxon>
        <taxon>malvids</taxon>
        <taxon>Malvales</taxon>
        <taxon>Malvaceae</taxon>
        <taxon>Malvoideae</taxon>
        <taxon>Gossypium</taxon>
    </lineage>
</organism>
<dbReference type="OrthoDB" id="999913at2759"/>
<dbReference type="AlphaFoldDB" id="A0A9D3VEM8"/>
<sequence>MSFKIARNNWNKESRNQRSLHPYSLCMPCMALNGKLLAHIRQTEIIILVNSGSTHNFMDSKLMKQLNFPTEQTAALRDMVANGVQLSAQGVYKNIQ</sequence>